<dbReference type="WBParaSite" id="MCOS_0000439001-mRNA-1">
    <property type="protein sequence ID" value="MCOS_0000439001-mRNA-1"/>
    <property type="gene ID" value="MCOS_0000439001"/>
</dbReference>
<dbReference type="OrthoDB" id="278300at2759"/>
<dbReference type="GO" id="GO:0097745">
    <property type="term" value="P:mitochondrial tRNA 5'-end processing"/>
    <property type="evidence" value="ECO:0007669"/>
    <property type="project" value="TreeGrafter"/>
</dbReference>
<name>A0A0R3UBU2_MESCO</name>
<reference evidence="3" key="1">
    <citation type="submission" date="2017-02" db="UniProtKB">
        <authorList>
            <consortium name="WormBaseParasite"/>
        </authorList>
    </citation>
    <scope>IDENTIFICATION</scope>
</reference>
<keyword evidence="2" id="KW-1185">Reference proteome</keyword>
<dbReference type="Proteomes" id="UP000267029">
    <property type="component" value="Unassembled WGS sequence"/>
</dbReference>
<dbReference type="PANTHER" id="PTHR13563">
    <property type="entry name" value="TRNA (GUANINE-9-) METHYLTRANSFERASE"/>
    <property type="match status" value="1"/>
</dbReference>
<proteinExistence type="predicted"/>
<dbReference type="Gene3D" id="3.40.1280.30">
    <property type="match status" value="1"/>
</dbReference>
<dbReference type="EMBL" id="UXSR01001588">
    <property type="protein sequence ID" value="VDD78388.1"/>
    <property type="molecule type" value="Genomic_DNA"/>
</dbReference>
<organism evidence="3">
    <name type="scientific">Mesocestoides corti</name>
    <name type="common">Flatworm</name>
    <dbReference type="NCBI Taxonomy" id="53468"/>
    <lineage>
        <taxon>Eukaryota</taxon>
        <taxon>Metazoa</taxon>
        <taxon>Spiralia</taxon>
        <taxon>Lophotrochozoa</taxon>
        <taxon>Platyhelminthes</taxon>
        <taxon>Cestoda</taxon>
        <taxon>Eucestoda</taxon>
        <taxon>Cyclophyllidea</taxon>
        <taxon>Mesocestoididae</taxon>
        <taxon>Mesocestoides</taxon>
    </lineage>
</organism>
<reference evidence="1 2" key="2">
    <citation type="submission" date="2018-10" db="EMBL/GenBank/DDBJ databases">
        <authorList>
            <consortium name="Pathogen Informatics"/>
        </authorList>
    </citation>
    <scope>NUCLEOTIDE SEQUENCE [LARGE SCALE GENOMIC DNA]</scope>
</reference>
<dbReference type="InterPro" id="IPR007356">
    <property type="entry name" value="tRNA_m1G_MeTrfase_euk"/>
</dbReference>
<dbReference type="GO" id="GO:0070131">
    <property type="term" value="P:positive regulation of mitochondrial translation"/>
    <property type="evidence" value="ECO:0007669"/>
    <property type="project" value="TreeGrafter"/>
</dbReference>
<sequence length="202" mass="23317">MKEKGRRGRGHKRLLQSSTKTGVVVSCVVFAHAYLQLGCVSHTCANIETYVWGHSEINIRVNERGVEESSGWRHAATRGNLCRRWSDRIRVLNKQDSRRYLKKMYFLALCEVTKFTISGIILLRIECVRLPLERYVHWRSGSKTLTLVAIHSILATAKETNGDWKTALEKNIPSRFLREHDAVQRDINAEQRVRGLQCKDTR</sequence>
<protein>
    <submittedName>
        <fullName evidence="3">SAM-dependent MTase TRM10-type domain-containing protein</fullName>
    </submittedName>
</protein>
<evidence type="ECO:0000313" key="1">
    <source>
        <dbReference type="EMBL" id="VDD78388.1"/>
    </source>
</evidence>
<gene>
    <name evidence="1" type="ORF">MCOS_LOCUS4391</name>
</gene>
<dbReference type="STRING" id="53468.A0A0R3UBU2"/>
<accession>A0A0R3UBU2</accession>
<dbReference type="PANTHER" id="PTHR13563:SF5">
    <property type="entry name" value="TRNA METHYLTRANSFERASE 10 HOMOLOG C"/>
    <property type="match status" value="1"/>
</dbReference>
<dbReference type="GO" id="GO:0005654">
    <property type="term" value="C:nucleoplasm"/>
    <property type="evidence" value="ECO:0007669"/>
    <property type="project" value="TreeGrafter"/>
</dbReference>
<dbReference type="InterPro" id="IPR038459">
    <property type="entry name" value="MT_TRM10-typ_sf"/>
</dbReference>
<dbReference type="GO" id="GO:0005739">
    <property type="term" value="C:mitochondrion"/>
    <property type="evidence" value="ECO:0007669"/>
    <property type="project" value="TreeGrafter"/>
</dbReference>
<dbReference type="GO" id="GO:0000049">
    <property type="term" value="F:tRNA binding"/>
    <property type="evidence" value="ECO:0007669"/>
    <property type="project" value="TreeGrafter"/>
</dbReference>
<evidence type="ECO:0000313" key="2">
    <source>
        <dbReference type="Proteomes" id="UP000267029"/>
    </source>
</evidence>
<dbReference type="AlphaFoldDB" id="A0A0R3UBU2"/>
<evidence type="ECO:0000313" key="3">
    <source>
        <dbReference type="WBParaSite" id="MCOS_0000439001-mRNA-1"/>
    </source>
</evidence>